<proteinExistence type="predicted"/>
<keyword evidence="1" id="KW-0732">Signal</keyword>
<dbReference type="GO" id="GO:0046856">
    <property type="term" value="P:phosphatidylinositol dephosphorylation"/>
    <property type="evidence" value="ECO:0007669"/>
    <property type="project" value="InterPro"/>
</dbReference>
<feature type="signal peptide" evidence="1">
    <location>
        <begin position="1"/>
        <end position="20"/>
    </location>
</feature>
<dbReference type="Pfam" id="PF22669">
    <property type="entry name" value="Exo_endo_phos2"/>
    <property type="match status" value="1"/>
</dbReference>
<dbReference type="AlphaFoldDB" id="A0A0F4ZG05"/>
<feature type="chain" id="PRO_5002482486" description="Jacalin-type lectin domain-containing protein" evidence="1">
    <location>
        <begin position="21"/>
        <end position="438"/>
    </location>
</feature>
<dbReference type="SMART" id="SM00915">
    <property type="entry name" value="Jacalin"/>
    <property type="match status" value="1"/>
</dbReference>
<keyword evidence="4" id="KW-1185">Reference proteome</keyword>
<dbReference type="GO" id="GO:0004767">
    <property type="term" value="F:sphingomyelin phosphodiesterase activity"/>
    <property type="evidence" value="ECO:0007669"/>
    <property type="project" value="InterPro"/>
</dbReference>
<dbReference type="InterPro" id="IPR038772">
    <property type="entry name" value="Sph/SMPD2-like"/>
</dbReference>
<dbReference type="InterPro" id="IPR000300">
    <property type="entry name" value="IPPc"/>
</dbReference>
<dbReference type="PROSITE" id="PS51752">
    <property type="entry name" value="JACALIN_LECTIN"/>
    <property type="match status" value="1"/>
</dbReference>
<protein>
    <recommendedName>
        <fullName evidence="2">Jacalin-type lectin domain-containing protein</fullName>
    </recommendedName>
</protein>
<dbReference type="PANTHER" id="PTHR16320">
    <property type="entry name" value="SPHINGOMYELINASE FAMILY MEMBER"/>
    <property type="match status" value="1"/>
</dbReference>
<evidence type="ECO:0000313" key="4">
    <source>
        <dbReference type="Proteomes" id="UP000033483"/>
    </source>
</evidence>
<comment type="caution">
    <text evidence="3">The sequence shown here is derived from an EMBL/GenBank/DDBJ whole genome shotgun (WGS) entry which is preliminary data.</text>
</comment>
<evidence type="ECO:0000313" key="3">
    <source>
        <dbReference type="EMBL" id="KKA29457.1"/>
    </source>
</evidence>
<dbReference type="SUPFAM" id="SSF51101">
    <property type="entry name" value="Mannose-binding lectins"/>
    <property type="match status" value="1"/>
</dbReference>
<dbReference type="InterPro" id="IPR036404">
    <property type="entry name" value="Jacalin-like_lectin_dom_sf"/>
</dbReference>
<dbReference type="GO" id="GO:0005737">
    <property type="term" value="C:cytoplasm"/>
    <property type="evidence" value="ECO:0007669"/>
    <property type="project" value="TreeGrafter"/>
</dbReference>
<reference evidence="3 4" key="1">
    <citation type="submission" date="2015-03" db="EMBL/GenBank/DDBJ databases">
        <authorList>
            <person name="Radwan O."/>
            <person name="Al-Naeli F.A."/>
            <person name="Rendon G.A."/>
            <person name="Fields C."/>
        </authorList>
    </citation>
    <scope>NUCLEOTIDE SEQUENCE [LARGE SCALE GENOMIC DNA]</scope>
    <source>
        <strain evidence="3">CR-DP1</strain>
    </source>
</reference>
<dbReference type="SUPFAM" id="SSF56219">
    <property type="entry name" value="DNase I-like"/>
    <property type="match status" value="1"/>
</dbReference>
<sequence>MKYGSVAALAALNAPALVHAASGALTVLTMNVAGLPAILQDNGVPGDKTANSERIGSLFAQYGYDVINVQEDFNYHAYIYANDNHPYRTPTSGGAVFGSGLNTLSNYEFIDFRRIKWDTCSNDESDDCLTPKGFTFMRVRISEGNYIDMYNLHADAGTSDADEVARPANLAQVSDYISTWSTGNSVILFGDTNSRYTRTADNIGIFTEKNGMTDVWYTLVRKGNSAADGVCDNPSATLECEIVDKVFYRGSHLLDLQATAFDYVGEKFLQSDGNVLTDHDPVLVNLTYTQSATLQQSDLYGGPHGEYWFNDAPALAAKTNRPKASTLKFAGASRLDSVSVTLDDGTTFAYGGDGGDVSTLTLGADEYWTGAELCQGQKDSHTRNFYIKATTSKGNSVSAGSTTDDCKTFTAPAGFQIVGFAGQHGDEMDQLAFVYGLQ</sequence>
<dbReference type="Gene3D" id="3.60.10.10">
    <property type="entry name" value="Endonuclease/exonuclease/phosphatase"/>
    <property type="match status" value="1"/>
</dbReference>
<dbReference type="Pfam" id="PF01419">
    <property type="entry name" value="Jacalin"/>
    <property type="match status" value="1"/>
</dbReference>
<evidence type="ECO:0000259" key="2">
    <source>
        <dbReference type="PROSITE" id="PS51752"/>
    </source>
</evidence>
<dbReference type="Gene3D" id="2.100.10.30">
    <property type="entry name" value="Jacalin-like lectin domain"/>
    <property type="match status" value="1"/>
</dbReference>
<accession>A0A0F4ZG05</accession>
<feature type="domain" description="Jacalin-type lectin" evidence="2">
    <location>
        <begin position="294"/>
        <end position="437"/>
    </location>
</feature>
<dbReference type="OrthoDB" id="40902at2759"/>
<name>A0A0F4ZG05_9PEZI</name>
<dbReference type="EMBL" id="LAEV01000830">
    <property type="protein sequence ID" value="KKA29457.1"/>
    <property type="molecule type" value="Genomic_DNA"/>
</dbReference>
<dbReference type="InterPro" id="IPR001229">
    <property type="entry name" value="Jacalin-like_lectin_dom"/>
</dbReference>
<dbReference type="CDD" id="cd09615">
    <property type="entry name" value="Jacalin_EEP"/>
    <property type="match status" value="1"/>
</dbReference>
<dbReference type="PANTHER" id="PTHR16320:SF1">
    <property type="entry name" value="SPHINGOMYELINASE DDB_G0288017"/>
    <property type="match status" value="1"/>
</dbReference>
<dbReference type="GO" id="GO:0016791">
    <property type="term" value="F:phosphatase activity"/>
    <property type="evidence" value="ECO:0007669"/>
    <property type="project" value="InterPro"/>
</dbReference>
<organism evidence="3 4">
    <name type="scientific">Thielaviopsis punctulata</name>
    <dbReference type="NCBI Taxonomy" id="72032"/>
    <lineage>
        <taxon>Eukaryota</taxon>
        <taxon>Fungi</taxon>
        <taxon>Dikarya</taxon>
        <taxon>Ascomycota</taxon>
        <taxon>Pezizomycotina</taxon>
        <taxon>Sordariomycetes</taxon>
        <taxon>Hypocreomycetidae</taxon>
        <taxon>Microascales</taxon>
        <taxon>Ceratocystidaceae</taxon>
        <taxon>Thielaviopsis</taxon>
    </lineage>
</organism>
<dbReference type="InterPro" id="IPR036691">
    <property type="entry name" value="Endo/exonu/phosph_ase_sf"/>
</dbReference>
<evidence type="ECO:0000256" key="1">
    <source>
        <dbReference type="SAM" id="SignalP"/>
    </source>
</evidence>
<gene>
    <name evidence="3" type="ORF">TD95_003107</name>
</gene>
<dbReference type="Proteomes" id="UP000033483">
    <property type="component" value="Unassembled WGS sequence"/>
</dbReference>